<evidence type="ECO:0000256" key="7">
    <source>
        <dbReference type="ARBA" id="ARBA00023002"/>
    </source>
</evidence>
<dbReference type="SMART" id="SM01060">
    <property type="entry name" value="Catalase"/>
    <property type="match status" value="1"/>
</dbReference>
<keyword evidence="10" id="KW-0812">Transmembrane</keyword>
<keyword evidence="10" id="KW-0472">Membrane</keyword>
<keyword evidence="5" id="KW-0349">Heme</keyword>
<evidence type="ECO:0000256" key="5">
    <source>
        <dbReference type="ARBA" id="ARBA00022617"/>
    </source>
</evidence>
<organism evidence="12 13">
    <name type="scientific">Paraphoma chrysanthemicola</name>
    <dbReference type="NCBI Taxonomy" id="798071"/>
    <lineage>
        <taxon>Eukaryota</taxon>
        <taxon>Fungi</taxon>
        <taxon>Dikarya</taxon>
        <taxon>Ascomycota</taxon>
        <taxon>Pezizomycotina</taxon>
        <taxon>Dothideomycetes</taxon>
        <taxon>Pleosporomycetidae</taxon>
        <taxon>Pleosporales</taxon>
        <taxon>Pleosporineae</taxon>
        <taxon>Phaeosphaeriaceae</taxon>
        <taxon>Paraphoma</taxon>
    </lineage>
</organism>
<dbReference type="PANTHER" id="PTHR42821:SF1">
    <property type="entry name" value="CATALASE-B"/>
    <property type="match status" value="1"/>
</dbReference>
<keyword evidence="4" id="KW-0575">Peroxidase</keyword>
<comment type="cofactor">
    <cofactor evidence="1">
        <name>heme</name>
        <dbReference type="ChEBI" id="CHEBI:30413"/>
    </cofactor>
</comment>
<keyword evidence="7" id="KW-0560">Oxidoreductase</keyword>
<dbReference type="GO" id="GO:0042744">
    <property type="term" value="P:hydrogen peroxide catabolic process"/>
    <property type="evidence" value="ECO:0007669"/>
    <property type="project" value="UniProtKB-KW"/>
</dbReference>
<dbReference type="AlphaFoldDB" id="A0A8K0R6J9"/>
<dbReference type="InterPro" id="IPR024712">
    <property type="entry name" value="Catalase_clade2"/>
</dbReference>
<dbReference type="PROSITE" id="PS51402">
    <property type="entry name" value="CATALASE_3"/>
    <property type="match status" value="1"/>
</dbReference>
<dbReference type="GO" id="GO:0005829">
    <property type="term" value="C:cytosol"/>
    <property type="evidence" value="ECO:0007669"/>
    <property type="project" value="TreeGrafter"/>
</dbReference>
<sequence length="316" mass="35397">MHSEAMHMFFSAMSDRIILPSYRMMQGSGVNTFTPINDKGERQLVRFIFTPELGPKWMFGIQVFPEDKENDFDFDFDILDATKLELRRNPDEFFTQTEQVAFCTGHLELPINKPICFVMNFKRDGAVRHIITKEEGAHMDFLSKVAGINACLYSKKFKEHKNQVELFCNSLAEPEKIHTVNFLRLQTASLRRPNSKAKGLSQLEYMSDIPTIATRMVALFIADAALIAAGALTFTISPRRNKHYTNDEAKSFGGSTMFDSILVSGGAKAVETLCKNGCALNAIPAMGEAVGFVHQAIDLQDVHFSTMAMSSRVMAL</sequence>
<name>A0A8K0R6J9_9PLEO</name>
<evidence type="ECO:0000313" key="12">
    <source>
        <dbReference type="EMBL" id="KAH7086463.1"/>
    </source>
</evidence>
<dbReference type="GO" id="GO:0020037">
    <property type="term" value="F:heme binding"/>
    <property type="evidence" value="ECO:0007669"/>
    <property type="project" value="InterPro"/>
</dbReference>
<dbReference type="SUPFAM" id="SSF56634">
    <property type="entry name" value="Heme-dependent catalase-like"/>
    <property type="match status" value="1"/>
</dbReference>
<evidence type="ECO:0000256" key="6">
    <source>
        <dbReference type="ARBA" id="ARBA00022723"/>
    </source>
</evidence>
<evidence type="ECO:0000256" key="10">
    <source>
        <dbReference type="SAM" id="Phobius"/>
    </source>
</evidence>
<evidence type="ECO:0000256" key="9">
    <source>
        <dbReference type="ARBA" id="ARBA00023324"/>
    </source>
</evidence>
<evidence type="ECO:0000256" key="3">
    <source>
        <dbReference type="ARBA" id="ARBA00012314"/>
    </source>
</evidence>
<dbReference type="Proteomes" id="UP000813461">
    <property type="component" value="Unassembled WGS sequence"/>
</dbReference>
<dbReference type="InterPro" id="IPR029062">
    <property type="entry name" value="Class_I_gatase-like"/>
</dbReference>
<dbReference type="EC" id="1.11.1.6" evidence="3"/>
<dbReference type="InterPro" id="IPR020835">
    <property type="entry name" value="Catalase_sf"/>
</dbReference>
<evidence type="ECO:0000256" key="8">
    <source>
        <dbReference type="ARBA" id="ARBA00023004"/>
    </source>
</evidence>
<dbReference type="PANTHER" id="PTHR42821">
    <property type="entry name" value="CATALASE"/>
    <property type="match status" value="1"/>
</dbReference>
<dbReference type="OrthoDB" id="6880011at2759"/>
<evidence type="ECO:0000259" key="11">
    <source>
        <dbReference type="SMART" id="SM01060"/>
    </source>
</evidence>
<evidence type="ECO:0000256" key="4">
    <source>
        <dbReference type="ARBA" id="ARBA00022559"/>
    </source>
</evidence>
<dbReference type="Gene3D" id="2.40.180.10">
    <property type="entry name" value="Catalase core domain"/>
    <property type="match status" value="2"/>
</dbReference>
<comment type="caution">
    <text evidence="12">The sequence shown here is derived from an EMBL/GenBank/DDBJ whole genome shotgun (WGS) entry which is preliminary data.</text>
</comment>
<dbReference type="GO" id="GO:0006979">
    <property type="term" value="P:response to oxidative stress"/>
    <property type="evidence" value="ECO:0007669"/>
    <property type="project" value="InterPro"/>
</dbReference>
<keyword evidence="6" id="KW-0479">Metal-binding</keyword>
<feature type="domain" description="Catalase core" evidence="11">
    <location>
        <begin position="1"/>
        <end position="149"/>
    </location>
</feature>
<dbReference type="Gene3D" id="3.40.50.880">
    <property type="match status" value="1"/>
</dbReference>
<dbReference type="GO" id="GO:0046872">
    <property type="term" value="F:metal ion binding"/>
    <property type="evidence" value="ECO:0007669"/>
    <property type="project" value="UniProtKB-KW"/>
</dbReference>
<dbReference type="GO" id="GO:0004096">
    <property type="term" value="F:catalase activity"/>
    <property type="evidence" value="ECO:0007669"/>
    <property type="project" value="UniProtKB-EC"/>
</dbReference>
<proteinExistence type="inferred from homology"/>
<protein>
    <recommendedName>
        <fullName evidence="3">catalase</fullName>
        <ecNumber evidence="3">1.11.1.6</ecNumber>
    </recommendedName>
</protein>
<gene>
    <name evidence="12" type="ORF">FB567DRAFT_603508</name>
</gene>
<dbReference type="InterPro" id="IPR018028">
    <property type="entry name" value="Catalase"/>
</dbReference>
<evidence type="ECO:0000256" key="2">
    <source>
        <dbReference type="ARBA" id="ARBA00005329"/>
    </source>
</evidence>
<reference evidence="12" key="1">
    <citation type="journal article" date="2021" name="Nat. Commun.">
        <title>Genetic determinants of endophytism in the Arabidopsis root mycobiome.</title>
        <authorList>
            <person name="Mesny F."/>
            <person name="Miyauchi S."/>
            <person name="Thiergart T."/>
            <person name="Pickel B."/>
            <person name="Atanasova L."/>
            <person name="Karlsson M."/>
            <person name="Huettel B."/>
            <person name="Barry K.W."/>
            <person name="Haridas S."/>
            <person name="Chen C."/>
            <person name="Bauer D."/>
            <person name="Andreopoulos W."/>
            <person name="Pangilinan J."/>
            <person name="LaButti K."/>
            <person name="Riley R."/>
            <person name="Lipzen A."/>
            <person name="Clum A."/>
            <person name="Drula E."/>
            <person name="Henrissat B."/>
            <person name="Kohler A."/>
            <person name="Grigoriev I.V."/>
            <person name="Martin F.M."/>
            <person name="Hacquard S."/>
        </authorList>
    </citation>
    <scope>NUCLEOTIDE SEQUENCE</scope>
    <source>
        <strain evidence="12">MPI-SDFR-AT-0120</strain>
    </source>
</reference>
<keyword evidence="10" id="KW-1133">Transmembrane helix</keyword>
<evidence type="ECO:0000313" key="13">
    <source>
        <dbReference type="Proteomes" id="UP000813461"/>
    </source>
</evidence>
<evidence type="ECO:0000256" key="1">
    <source>
        <dbReference type="ARBA" id="ARBA00001971"/>
    </source>
</evidence>
<dbReference type="Pfam" id="PF00199">
    <property type="entry name" value="Catalase"/>
    <property type="match status" value="2"/>
</dbReference>
<accession>A0A8K0R6J9</accession>
<dbReference type="EMBL" id="JAGMVJ010000011">
    <property type="protein sequence ID" value="KAH7086463.1"/>
    <property type="molecule type" value="Genomic_DNA"/>
</dbReference>
<feature type="transmembrane region" description="Helical" evidence="10">
    <location>
        <begin position="216"/>
        <end position="236"/>
    </location>
</feature>
<keyword evidence="13" id="KW-1185">Reference proteome</keyword>
<dbReference type="InterPro" id="IPR011614">
    <property type="entry name" value="Catalase_core"/>
</dbReference>
<comment type="similarity">
    <text evidence="2">Belongs to the catalase family.</text>
</comment>
<keyword evidence="9" id="KW-0376">Hydrogen peroxide</keyword>
<keyword evidence="8" id="KW-0408">Iron</keyword>